<organism evidence="13 14">
    <name type="scientific">Babesia duncani</name>
    <dbReference type="NCBI Taxonomy" id="323732"/>
    <lineage>
        <taxon>Eukaryota</taxon>
        <taxon>Sar</taxon>
        <taxon>Alveolata</taxon>
        <taxon>Apicomplexa</taxon>
        <taxon>Aconoidasida</taxon>
        <taxon>Piroplasmida</taxon>
        <taxon>Babesiidae</taxon>
        <taxon>Babesia</taxon>
    </lineage>
</organism>
<evidence type="ECO:0000256" key="3">
    <source>
        <dbReference type="ARBA" id="ARBA00022692"/>
    </source>
</evidence>
<proteinExistence type="inferred from homology"/>
<feature type="transmembrane region" description="Helical" evidence="10">
    <location>
        <begin position="514"/>
        <end position="534"/>
    </location>
</feature>
<dbReference type="RefSeq" id="XP_067804965.1">
    <property type="nucleotide sequence ID" value="XM_067946174.1"/>
</dbReference>
<dbReference type="SUPFAM" id="SSF53187">
    <property type="entry name" value="Zn-dependent exopeptidases"/>
    <property type="match status" value="1"/>
</dbReference>
<sequence>MKRRTCVTWLLSLLLFFDKFVTKINGTVSITVHSIGSFSIGEKTFGFPDTLTRGRFMQISVTNPDIVDSASVLSDDQLEAKLFKVLSKRKSVMFRIQDILSNRVDWLTFKTLLRCPSTAALVIIPQKDKVLVGHNAACNEAPATPFGNANLKPCEENDTTIHQETLMAFYRYLSTLTPLGALAFTEENEEINDAFQGTFSKGGVFGTFTYFSNKAKAPKPLPSFRNVNIHGTLGSNTGKNDPQKLVVCASIDSFSLLESYTSTAPDNSAVIMLLELARILSHVKLDANRNIVFLLTTGALVDYHGAYHFANFYPQIEEVDMILCLDDLTGDDLYIQMSKNPKIGLPLQLHTSLLSHANVSETITTSLDSEFRNFQHEQFIKQKVYSITLTTAKEGQHPALKNNGFHYRFNPKGLATRIANVAKAIAENVTKDELQINVEEIERNVAEWQEELLLPRCACCNEWESSGIIKRIETHLKTLLTDVQRQKFKTTLNNLKFSKNEQASCVIYRTRHSIFDALVLLGSGIYILLVWCIIRRSPHAVVTDITQIINSFSDPNAINRKKLD</sequence>
<keyword evidence="5" id="KW-0256">Endoplasmic reticulum</keyword>
<comment type="subcellular location">
    <subcellularLocation>
        <location evidence="1">Endoplasmic reticulum membrane</location>
        <topology evidence="1">Single-pass membrane protein</topology>
    </subcellularLocation>
</comment>
<reference evidence="13" key="1">
    <citation type="journal article" date="2023" name="Nat. Microbiol.">
        <title>Babesia duncani multi-omics identifies virulence factors and drug targets.</title>
        <authorList>
            <person name="Singh P."/>
            <person name="Lonardi S."/>
            <person name="Liang Q."/>
            <person name="Vydyam P."/>
            <person name="Khabirova E."/>
            <person name="Fang T."/>
            <person name="Gihaz S."/>
            <person name="Thekkiniath J."/>
            <person name="Munshi M."/>
            <person name="Abel S."/>
            <person name="Ciampossin L."/>
            <person name="Batugedara G."/>
            <person name="Gupta M."/>
            <person name="Lu X.M."/>
            <person name="Lenz T."/>
            <person name="Chakravarty S."/>
            <person name="Cornillot E."/>
            <person name="Hu Y."/>
            <person name="Ma W."/>
            <person name="Gonzalez L.M."/>
            <person name="Sanchez S."/>
            <person name="Estrada K."/>
            <person name="Sanchez-Flores A."/>
            <person name="Montero E."/>
            <person name="Harb O.S."/>
            <person name="Le Roch K.G."/>
            <person name="Mamoun C.B."/>
        </authorList>
    </citation>
    <scope>NUCLEOTIDE SEQUENCE</scope>
    <source>
        <strain evidence="13">WA1</strain>
    </source>
</reference>
<dbReference type="Gene3D" id="3.40.630.10">
    <property type="entry name" value="Zn peptidases"/>
    <property type="match status" value="1"/>
</dbReference>
<evidence type="ECO:0000256" key="8">
    <source>
        <dbReference type="ARBA" id="ARBA00023180"/>
    </source>
</evidence>
<comment type="caution">
    <text evidence="13">The sequence shown here is derived from an EMBL/GenBank/DDBJ whole genome shotgun (WGS) entry which is preliminary data.</text>
</comment>
<keyword evidence="7 10" id="KW-0472">Membrane</keyword>
<keyword evidence="3 10" id="KW-0812">Transmembrane</keyword>
<comment type="similarity">
    <text evidence="2">Belongs to the nicastrin family.</text>
</comment>
<dbReference type="PANTHER" id="PTHR31826">
    <property type="entry name" value="NICALIN"/>
    <property type="match status" value="1"/>
</dbReference>
<evidence type="ECO:0000313" key="13">
    <source>
        <dbReference type="EMBL" id="KAK2198123.1"/>
    </source>
</evidence>
<dbReference type="KEGG" id="bdw:94335426"/>
<evidence type="ECO:0000256" key="9">
    <source>
        <dbReference type="ARBA" id="ARBA00034873"/>
    </source>
</evidence>
<evidence type="ECO:0000256" key="6">
    <source>
        <dbReference type="ARBA" id="ARBA00022989"/>
    </source>
</evidence>
<dbReference type="GeneID" id="94335426"/>
<keyword evidence="14" id="KW-1185">Reference proteome</keyword>
<keyword evidence="6 10" id="KW-1133">Transmembrane helix</keyword>
<dbReference type="InterPro" id="IPR007484">
    <property type="entry name" value="Peptidase_M28"/>
</dbReference>
<dbReference type="Pfam" id="PF04389">
    <property type="entry name" value="Peptidase_M28"/>
    <property type="match status" value="1"/>
</dbReference>
<dbReference type="Proteomes" id="UP001214638">
    <property type="component" value="Unassembled WGS sequence"/>
</dbReference>
<evidence type="ECO:0000256" key="2">
    <source>
        <dbReference type="ARBA" id="ARBA00007717"/>
    </source>
</evidence>
<evidence type="ECO:0000256" key="4">
    <source>
        <dbReference type="ARBA" id="ARBA00022729"/>
    </source>
</evidence>
<protein>
    <recommendedName>
        <fullName evidence="9">BOS complex subunit NCLN</fullName>
    </recommendedName>
</protein>
<evidence type="ECO:0000256" key="5">
    <source>
        <dbReference type="ARBA" id="ARBA00022824"/>
    </source>
</evidence>
<dbReference type="GO" id="GO:0009966">
    <property type="term" value="P:regulation of signal transduction"/>
    <property type="evidence" value="ECO:0007669"/>
    <property type="project" value="InterPro"/>
</dbReference>
<keyword evidence="4 11" id="KW-0732">Signal</keyword>
<evidence type="ECO:0000256" key="1">
    <source>
        <dbReference type="ARBA" id="ARBA00004389"/>
    </source>
</evidence>
<accession>A0AAD9PNP2</accession>
<feature type="signal peptide" evidence="11">
    <location>
        <begin position="1"/>
        <end position="26"/>
    </location>
</feature>
<gene>
    <name evidence="13" type="ORF">BdWA1_001128</name>
</gene>
<evidence type="ECO:0000256" key="7">
    <source>
        <dbReference type="ARBA" id="ARBA00023136"/>
    </source>
</evidence>
<evidence type="ECO:0000313" key="14">
    <source>
        <dbReference type="Proteomes" id="UP001214638"/>
    </source>
</evidence>
<evidence type="ECO:0000256" key="10">
    <source>
        <dbReference type="SAM" id="Phobius"/>
    </source>
</evidence>
<keyword evidence="8" id="KW-0325">Glycoprotein</keyword>
<feature type="domain" description="Peptidase M28" evidence="12">
    <location>
        <begin position="228"/>
        <end position="332"/>
    </location>
</feature>
<feature type="chain" id="PRO_5042069916" description="BOS complex subunit NCLN" evidence="11">
    <location>
        <begin position="27"/>
        <end position="564"/>
    </location>
</feature>
<dbReference type="InterPro" id="IPR016574">
    <property type="entry name" value="Nicalin"/>
</dbReference>
<name>A0AAD9PNP2_9APIC</name>
<dbReference type="EMBL" id="JALLKP010000001">
    <property type="protein sequence ID" value="KAK2198123.1"/>
    <property type="molecule type" value="Genomic_DNA"/>
</dbReference>
<evidence type="ECO:0000259" key="12">
    <source>
        <dbReference type="Pfam" id="PF04389"/>
    </source>
</evidence>
<dbReference type="AlphaFoldDB" id="A0AAD9PNP2"/>
<dbReference type="GO" id="GO:0005789">
    <property type="term" value="C:endoplasmic reticulum membrane"/>
    <property type="evidence" value="ECO:0007669"/>
    <property type="project" value="UniProtKB-SubCell"/>
</dbReference>
<evidence type="ECO:0000256" key="11">
    <source>
        <dbReference type="SAM" id="SignalP"/>
    </source>
</evidence>